<name>A0A2T6AXV6_9RHOB</name>
<sequence length="70" mass="7953">MDAGRIFQQIFNMIFRRAMNTAINKGIDHVARKGKPPGQMTADERKQANAARDMTKKARQAARIARRLGR</sequence>
<dbReference type="Proteomes" id="UP000244224">
    <property type="component" value="Unassembled WGS sequence"/>
</dbReference>
<comment type="caution">
    <text evidence="2">The sequence shown here is derived from an EMBL/GenBank/DDBJ whole genome shotgun (WGS) entry which is preliminary data.</text>
</comment>
<dbReference type="EMBL" id="QBKP01000009">
    <property type="protein sequence ID" value="PTX48641.1"/>
    <property type="molecule type" value="Genomic_DNA"/>
</dbReference>
<protein>
    <submittedName>
        <fullName evidence="2">Uncharacterized protein</fullName>
    </submittedName>
</protein>
<accession>A0A2T6AXV6</accession>
<keyword evidence="3" id="KW-1185">Reference proteome</keyword>
<evidence type="ECO:0000256" key="1">
    <source>
        <dbReference type="SAM" id="MobiDB-lite"/>
    </source>
</evidence>
<feature type="region of interest" description="Disordered" evidence="1">
    <location>
        <begin position="29"/>
        <end position="55"/>
    </location>
</feature>
<evidence type="ECO:0000313" key="3">
    <source>
        <dbReference type="Proteomes" id="UP000244224"/>
    </source>
</evidence>
<dbReference type="AlphaFoldDB" id="A0A2T6AXV6"/>
<proteinExistence type="predicted"/>
<organism evidence="2 3">
    <name type="scientific">Gemmobacter caeni</name>
    <dbReference type="NCBI Taxonomy" id="589035"/>
    <lineage>
        <taxon>Bacteria</taxon>
        <taxon>Pseudomonadati</taxon>
        <taxon>Pseudomonadota</taxon>
        <taxon>Alphaproteobacteria</taxon>
        <taxon>Rhodobacterales</taxon>
        <taxon>Paracoccaceae</taxon>
        <taxon>Gemmobacter</taxon>
    </lineage>
</organism>
<evidence type="ECO:0000313" key="2">
    <source>
        <dbReference type="EMBL" id="PTX48641.1"/>
    </source>
</evidence>
<dbReference type="OrthoDB" id="7871856at2"/>
<reference evidence="2 3" key="1">
    <citation type="submission" date="2018-04" db="EMBL/GenBank/DDBJ databases">
        <title>Genomic Encyclopedia of Archaeal and Bacterial Type Strains, Phase II (KMG-II): from individual species to whole genera.</title>
        <authorList>
            <person name="Goeker M."/>
        </authorList>
    </citation>
    <scope>NUCLEOTIDE SEQUENCE [LARGE SCALE GENOMIC DNA]</scope>
    <source>
        <strain evidence="2 3">DSM 21823</strain>
    </source>
</reference>
<gene>
    <name evidence="2" type="ORF">C8N34_109149</name>
</gene>
<dbReference type="RefSeq" id="WP_108129490.1">
    <property type="nucleotide sequence ID" value="NZ_QBKP01000009.1"/>
</dbReference>